<evidence type="ECO:0000313" key="3">
    <source>
        <dbReference type="Proteomes" id="UP001497516"/>
    </source>
</evidence>
<name>A0AAV2DWV7_9ROSI</name>
<reference evidence="2 3" key="1">
    <citation type="submission" date="2024-04" db="EMBL/GenBank/DDBJ databases">
        <authorList>
            <person name="Fracassetti M."/>
        </authorList>
    </citation>
    <scope>NUCLEOTIDE SEQUENCE [LARGE SCALE GENOMIC DNA]</scope>
</reference>
<dbReference type="AlphaFoldDB" id="A0AAV2DWV7"/>
<dbReference type="EMBL" id="OZ034816">
    <property type="protein sequence ID" value="CAL1377825.1"/>
    <property type="molecule type" value="Genomic_DNA"/>
</dbReference>
<feature type="region of interest" description="Disordered" evidence="1">
    <location>
        <begin position="47"/>
        <end position="66"/>
    </location>
</feature>
<evidence type="ECO:0000256" key="1">
    <source>
        <dbReference type="SAM" id="MobiDB-lite"/>
    </source>
</evidence>
<keyword evidence="3" id="KW-1185">Reference proteome</keyword>
<evidence type="ECO:0000313" key="2">
    <source>
        <dbReference type="EMBL" id="CAL1377825.1"/>
    </source>
</evidence>
<sequence length="66" mass="7402">MVQYKITNIIDVYYKLKVQFKLQNKNNIIELLAGYIPSWSGSEVGTMRHSGGRRLAGSQRDGTEAG</sequence>
<protein>
    <submittedName>
        <fullName evidence="2">Uncharacterized protein</fullName>
    </submittedName>
</protein>
<dbReference type="Proteomes" id="UP001497516">
    <property type="component" value="Chromosome 3"/>
</dbReference>
<accession>A0AAV2DWV7</accession>
<organism evidence="2 3">
    <name type="scientific">Linum trigynum</name>
    <dbReference type="NCBI Taxonomy" id="586398"/>
    <lineage>
        <taxon>Eukaryota</taxon>
        <taxon>Viridiplantae</taxon>
        <taxon>Streptophyta</taxon>
        <taxon>Embryophyta</taxon>
        <taxon>Tracheophyta</taxon>
        <taxon>Spermatophyta</taxon>
        <taxon>Magnoliopsida</taxon>
        <taxon>eudicotyledons</taxon>
        <taxon>Gunneridae</taxon>
        <taxon>Pentapetalae</taxon>
        <taxon>rosids</taxon>
        <taxon>fabids</taxon>
        <taxon>Malpighiales</taxon>
        <taxon>Linaceae</taxon>
        <taxon>Linum</taxon>
    </lineage>
</organism>
<proteinExistence type="predicted"/>
<gene>
    <name evidence="2" type="ORF">LTRI10_LOCUS19447</name>
</gene>